<name>A0ABR9J3B3_9MICC</name>
<dbReference type="Proteomes" id="UP000636579">
    <property type="component" value="Unassembled WGS sequence"/>
</dbReference>
<dbReference type="RefSeq" id="WP_192590372.1">
    <property type="nucleotide sequence ID" value="NZ_JADBEE010000001.1"/>
</dbReference>
<accession>A0ABR9J3B3</accession>
<gene>
    <name evidence="1" type="ORF">H4W26_000242</name>
</gene>
<evidence type="ECO:0000313" key="2">
    <source>
        <dbReference type="Proteomes" id="UP000636579"/>
    </source>
</evidence>
<proteinExistence type="predicted"/>
<sequence>MLTLYRREEQAWTYREAWFDETAQEFVIHHGTLGANGKITAEKADSEEADQLLESFQAQCREDGFDEAPAESLTELRLIYPLKAGQPSSSEARNVQTVHREVLAVLAWRGLGALGDPEVEAQESGHASVMRFSTLHQGKARDAVKSAVRGSDVPASKVDLKLG</sequence>
<keyword evidence="2" id="KW-1185">Reference proteome</keyword>
<comment type="caution">
    <text evidence="1">The sequence shown here is derived from an EMBL/GenBank/DDBJ whole genome shotgun (WGS) entry which is preliminary data.</text>
</comment>
<evidence type="ECO:0000313" key="1">
    <source>
        <dbReference type="EMBL" id="MBE1513487.1"/>
    </source>
</evidence>
<organism evidence="1 2">
    <name type="scientific">Nesterenkonia halotolerans</name>
    <dbReference type="NCBI Taxonomy" id="225325"/>
    <lineage>
        <taxon>Bacteria</taxon>
        <taxon>Bacillati</taxon>
        <taxon>Actinomycetota</taxon>
        <taxon>Actinomycetes</taxon>
        <taxon>Micrococcales</taxon>
        <taxon>Micrococcaceae</taxon>
        <taxon>Nesterenkonia</taxon>
    </lineage>
</organism>
<evidence type="ECO:0008006" key="3">
    <source>
        <dbReference type="Google" id="ProtNLM"/>
    </source>
</evidence>
<dbReference type="EMBL" id="JADBEE010000001">
    <property type="protein sequence ID" value="MBE1513487.1"/>
    <property type="molecule type" value="Genomic_DNA"/>
</dbReference>
<reference evidence="1 2" key="1">
    <citation type="submission" date="2020-10" db="EMBL/GenBank/DDBJ databases">
        <title>Sequencing the genomes of 1000 actinobacteria strains.</title>
        <authorList>
            <person name="Klenk H.-P."/>
        </authorList>
    </citation>
    <scope>NUCLEOTIDE SEQUENCE [LARGE SCALE GENOMIC DNA]</scope>
    <source>
        <strain evidence="1 2">DSM 15474</strain>
    </source>
</reference>
<protein>
    <recommendedName>
        <fullName evidence="3">WGR domain-containing protein</fullName>
    </recommendedName>
</protein>